<dbReference type="AlphaFoldDB" id="A0A7G6TV80"/>
<dbReference type="InterPro" id="IPR010626">
    <property type="entry name" value="DUF1217"/>
</dbReference>
<dbReference type="SUPFAM" id="SSF158837">
    <property type="entry name" value="AGR C 984p-like"/>
    <property type="match status" value="4"/>
</dbReference>
<dbReference type="Proteomes" id="UP000515291">
    <property type="component" value="Chromosome"/>
</dbReference>
<dbReference type="InterPro" id="IPR023157">
    <property type="entry name" value="AGR-C-984p-like_sf"/>
</dbReference>
<dbReference type="Gene3D" id="1.10.3700.10">
    <property type="entry name" value="AGR C 984p-like"/>
    <property type="match status" value="3"/>
</dbReference>
<protein>
    <submittedName>
        <fullName evidence="1">DUF1217 domain-containing protein</fullName>
    </submittedName>
</protein>
<dbReference type="Pfam" id="PF06748">
    <property type="entry name" value="DUF1217"/>
    <property type="match status" value="2"/>
</dbReference>
<evidence type="ECO:0000313" key="1">
    <source>
        <dbReference type="EMBL" id="QND70662.1"/>
    </source>
</evidence>
<evidence type="ECO:0000313" key="2">
    <source>
        <dbReference type="Proteomes" id="UP000515291"/>
    </source>
</evidence>
<reference evidence="2" key="1">
    <citation type="journal article" date="2020" name="Mol. Plant Microbe">
        <title>Rhizobial microsymbionts of the narrowly endemic Oxytropis species growing in Kamchatka are characterized by significant genetic diversity and possess a set of genes that are associated with T3SS and T6SS secretion systems and can affect the development of symbiosis.</title>
        <authorList>
            <person name="Safronova V."/>
            <person name="Guro P."/>
            <person name="Sazanova A."/>
            <person name="Kuznetsova I."/>
            <person name="Belimov A."/>
            <person name="Yakubov V."/>
            <person name="Chirak E."/>
            <person name="Afonin A."/>
            <person name="Gogolev Y."/>
            <person name="Andronov E."/>
            <person name="Tikhonovich I."/>
        </authorList>
    </citation>
    <scope>NUCLEOTIDE SEQUENCE [LARGE SCALE GENOMIC DNA]</scope>
    <source>
        <strain evidence="2">581</strain>
    </source>
</reference>
<gene>
    <name evidence="1" type="ORF">HB776_05005</name>
</gene>
<dbReference type="KEGG" id="trb:HB776_05005"/>
<dbReference type="RefSeq" id="WP_184515698.1">
    <property type="nucleotide sequence ID" value="NZ_CP050292.1"/>
</dbReference>
<sequence length="685" mass="75692">MVSTYLNYNIVSRNLTQSLTRISQQATVSRDTAYYKENIGKVKTVDDLLNDYRLYTYATTAYGLEDMAYAKAFLRKVLESDLSDANSFANKLSDKRYRDFAAAFPFGTTSSSSNTAQSENQADDMIGLYTAVAQRGVDAIDANKNYYNLTIGKITNVNGLLADDKLRDYVFSAFGIDKNRWSHDTISKVLSSDPSDPNSYVNSVWVSQKADINANITKAQAAMLDAASKIDTYMAALKQPGADMADLRQKIELERTRGSMNEVSILSYKDALETIDSYVALAGAFEFSPDGTLPTGTSAQTAAQLSNTHAKYVNSQGATYLAADEKYAASLIKQYRSGLAKVTTVDAFLKTPNVYNFALKSFGLDPEEVSPTIIKNVLKSDPDDPKSYVNKLHDDRYVQLARVFNFDSSGNITTPVVAQDAAEVTQVMKDYIIAKTRFTKDKEQAELRKVADKDAVYYQKNIANIESVKDLLADRKLIDIALVAKDLDPAKVTTADLRKMFDSDLNDPKSFVNTQKDPRFAELVASFNFGDDGEIARLPKFGPQTRDQFMEIQHKYLQQTLETQQGESNPGVRLALYFERKAPSITSAYDLLADKALAEVFRTIFSLPDEVGAMDIDQQAKVVEKHLNLKDLADPAKLAKLLNRFSALYDIKNSTSATSSPVVTLFQGGGVLSDSTFAAVAKTAR</sequence>
<accession>A0A7G6TV80</accession>
<proteinExistence type="predicted"/>
<organism evidence="1 2">
    <name type="scientific">Tardiphaga robiniae</name>
    <dbReference type="NCBI Taxonomy" id="943830"/>
    <lineage>
        <taxon>Bacteria</taxon>
        <taxon>Pseudomonadati</taxon>
        <taxon>Pseudomonadota</taxon>
        <taxon>Alphaproteobacteria</taxon>
        <taxon>Hyphomicrobiales</taxon>
        <taxon>Nitrobacteraceae</taxon>
        <taxon>Tardiphaga</taxon>
    </lineage>
</organism>
<dbReference type="EMBL" id="CP050292">
    <property type="protein sequence ID" value="QND70662.1"/>
    <property type="molecule type" value="Genomic_DNA"/>
</dbReference>
<name>A0A7G6TV80_9BRAD</name>